<dbReference type="EMBL" id="ML769385">
    <property type="protein sequence ID" value="KAE9410633.1"/>
    <property type="molecule type" value="Genomic_DNA"/>
</dbReference>
<evidence type="ECO:0000313" key="2">
    <source>
        <dbReference type="EMBL" id="KAE9410633.1"/>
    </source>
</evidence>
<proteinExistence type="predicted"/>
<gene>
    <name evidence="2" type="ORF">BT96DRAFT_847576</name>
</gene>
<protein>
    <submittedName>
        <fullName evidence="2">Uncharacterized protein</fullName>
    </submittedName>
</protein>
<sequence length="154" mass="17548">MDRYAEPEPELDSDGEPIVEPEVDLSAFLEKQKLTDEPGPSEPPPEDDADDIDHTLDNLQSKKTNLKGKAQHIEWDDSLEDLLREKEAAEATRELKNRFRAKSAKLRTSKPTLTASDRKRELSYVDAPSLPLPENMKPKTEMEQMEDFLDDLLS</sequence>
<dbReference type="AlphaFoldDB" id="A0A6A4IMA8"/>
<evidence type="ECO:0000256" key="1">
    <source>
        <dbReference type="SAM" id="MobiDB-lite"/>
    </source>
</evidence>
<name>A0A6A4IMA8_9AGAR</name>
<feature type="region of interest" description="Disordered" evidence="1">
    <location>
        <begin position="31"/>
        <end position="53"/>
    </location>
</feature>
<evidence type="ECO:0000313" key="3">
    <source>
        <dbReference type="Proteomes" id="UP000799118"/>
    </source>
</evidence>
<reference evidence="2" key="1">
    <citation type="journal article" date="2019" name="Environ. Microbiol.">
        <title>Fungal ecological strategies reflected in gene transcription - a case study of two litter decomposers.</title>
        <authorList>
            <person name="Barbi F."/>
            <person name="Kohler A."/>
            <person name="Barry K."/>
            <person name="Baskaran P."/>
            <person name="Daum C."/>
            <person name="Fauchery L."/>
            <person name="Ihrmark K."/>
            <person name="Kuo A."/>
            <person name="LaButti K."/>
            <person name="Lipzen A."/>
            <person name="Morin E."/>
            <person name="Grigoriev I.V."/>
            <person name="Henrissat B."/>
            <person name="Lindahl B."/>
            <person name="Martin F."/>
        </authorList>
    </citation>
    <scope>NUCLEOTIDE SEQUENCE</scope>
    <source>
        <strain evidence="2">JB14</strain>
    </source>
</reference>
<keyword evidence="3" id="KW-1185">Reference proteome</keyword>
<organism evidence="2 3">
    <name type="scientific">Gymnopus androsaceus JB14</name>
    <dbReference type="NCBI Taxonomy" id="1447944"/>
    <lineage>
        <taxon>Eukaryota</taxon>
        <taxon>Fungi</taxon>
        <taxon>Dikarya</taxon>
        <taxon>Basidiomycota</taxon>
        <taxon>Agaricomycotina</taxon>
        <taxon>Agaricomycetes</taxon>
        <taxon>Agaricomycetidae</taxon>
        <taxon>Agaricales</taxon>
        <taxon>Marasmiineae</taxon>
        <taxon>Omphalotaceae</taxon>
        <taxon>Gymnopus</taxon>
    </lineage>
</organism>
<accession>A0A6A4IMA8</accession>
<dbReference type="OrthoDB" id="2505473at2759"/>
<dbReference type="Proteomes" id="UP000799118">
    <property type="component" value="Unassembled WGS sequence"/>
</dbReference>
<feature type="region of interest" description="Disordered" evidence="1">
    <location>
        <begin position="102"/>
        <end position="154"/>
    </location>
</feature>
<feature type="compositionally biased region" description="Acidic residues" evidence="1">
    <location>
        <begin position="143"/>
        <end position="154"/>
    </location>
</feature>